<dbReference type="GO" id="GO:0009424">
    <property type="term" value="C:bacterial-type flagellum hook"/>
    <property type="evidence" value="ECO:0007669"/>
    <property type="project" value="UniProtKB-UniRule"/>
</dbReference>
<keyword evidence="4 5" id="KW-0975">Bacterial flagellum</keyword>
<evidence type="ECO:0000259" key="6">
    <source>
        <dbReference type="Pfam" id="PF02465"/>
    </source>
</evidence>
<evidence type="ECO:0000256" key="2">
    <source>
        <dbReference type="ARBA" id="ARBA00011255"/>
    </source>
</evidence>
<feature type="domain" description="Flagellar hook-associated protein 2 N-terminal" evidence="6">
    <location>
        <begin position="11"/>
        <end position="107"/>
    </location>
</feature>
<evidence type="ECO:0000259" key="7">
    <source>
        <dbReference type="Pfam" id="PF07195"/>
    </source>
</evidence>
<proteinExistence type="inferred from homology"/>
<dbReference type="Pfam" id="PF02465">
    <property type="entry name" value="FliD_N"/>
    <property type="match status" value="1"/>
</dbReference>
<dbReference type="GO" id="GO:0005576">
    <property type="term" value="C:extracellular region"/>
    <property type="evidence" value="ECO:0007669"/>
    <property type="project" value="UniProtKB-SubCell"/>
</dbReference>
<dbReference type="Proteomes" id="UP000255326">
    <property type="component" value="Unassembled WGS sequence"/>
</dbReference>
<evidence type="ECO:0000256" key="1">
    <source>
        <dbReference type="ARBA" id="ARBA00009764"/>
    </source>
</evidence>
<comment type="caution">
    <text evidence="8">The sequence shown here is derived from an EMBL/GenBank/DDBJ whole genome shotgun (WGS) entry which is preliminary data.</text>
</comment>
<keyword evidence="5" id="KW-0964">Secreted</keyword>
<dbReference type="NCBIfam" id="NF005833">
    <property type="entry name" value="PRK07737.1"/>
    <property type="match status" value="1"/>
</dbReference>
<evidence type="ECO:0000313" key="9">
    <source>
        <dbReference type="Proteomes" id="UP000255326"/>
    </source>
</evidence>
<keyword evidence="8" id="KW-0282">Flagellum</keyword>
<comment type="function">
    <text evidence="5">Required for morphogenesis and for the elongation of the flagellar filament by facilitating polymerization of the flagellin monomers at the tip of growing filament. Forms a capping structure, which prevents flagellin subunits (transported through the central channel of the flagellum) from leaking out without polymerization at the distal end.</text>
</comment>
<evidence type="ECO:0000313" key="8">
    <source>
        <dbReference type="EMBL" id="RDI40113.1"/>
    </source>
</evidence>
<dbReference type="EMBL" id="QQAY01000012">
    <property type="protein sequence ID" value="RDI40113.1"/>
    <property type="molecule type" value="Genomic_DNA"/>
</dbReference>
<sequence>MSTMRLSGLASGMDIDQMVKDLMKAEKMPLDKMTQKKQYMEWQRDDYREVNKSLFDFNNLIFDGVMKQSTYVQKTINSSNESVASIRNLSSTSDFSGSLNVTSLASAATMHSKSKIQYNAAAIDPTKKLSDYGITGTQTIKIDAIGTDGKLDTSSKSLSFDPTQETLNSVIDKINKQFGITMFYDSATQNVALTSKNTGDAKDAANTDVAEISLTETAGTFLTGFLQLDSDNKTAETNGEGTLGTDAAFTYNGLTTTRSTNTFNINGVEFTVKNLGSTTFSSSPDVDKILDSITKFVDEYNKLIENVNGQLDEKRYRDYQPLTSDQREAMSDKEAELWDEKAKSGTLRGDSVLSSGLNQMRNDFYSPVSGITGFDQLAKIGITTSSNFMDKGKLVINPDKLKEAISSDPNGIYQLFAKDGTTTADKGIARRLRDTIQKTMDGIDQKAGKASSTNNTFTIGRDLNSLNDQIDRFNDRLSQVEDRYYRQFTAMEQAIQKSNQQATYLMQQFGGGQ</sequence>
<evidence type="ECO:0000256" key="4">
    <source>
        <dbReference type="ARBA" id="ARBA00023143"/>
    </source>
</evidence>
<dbReference type="InterPro" id="IPR003481">
    <property type="entry name" value="FliD_N"/>
</dbReference>
<keyword evidence="3" id="KW-0175">Coiled coil</keyword>
<reference evidence="8 9" key="1">
    <citation type="submission" date="2018-07" db="EMBL/GenBank/DDBJ databases">
        <title>Genomic Encyclopedia of Type Strains, Phase IV (KMG-IV): sequencing the most valuable type-strain genomes for metagenomic binning, comparative biology and taxonomic classification.</title>
        <authorList>
            <person name="Goeker M."/>
        </authorList>
    </citation>
    <scope>NUCLEOTIDE SEQUENCE [LARGE SCALE GENOMIC DNA]</scope>
    <source>
        <strain evidence="8 9">DSM 25281</strain>
    </source>
</reference>
<comment type="similarity">
    <text evidence="1 5">Belongs to the FliD family.</text>
</comment>
<dbReference type="PANTHER" id="PTHR30288:SF0">
    <property type="entry name" value="FLAGELLAR HOOK-ASSOCIATED PROTEIN 2"/>
    <property type="match status" value="1"/>
</dbReference>
<dbReference type="GO" id="GO:0007155">
    <property type="term" value="P:cell adhesion"/>
    <property type="evidence" value="ECO:0007669"/>
    <property type="project" value="InterPro"/>
</dbReference>
<dbReference type="PANTHER" id="PTHR30288">
    <property type="entry name" value="FLAGELLAR CAP/ASSEMBLY PROTEIN FLID"/>
    <property type="match status" value="1"/>
</dbReference>
<dbReference type="AlphaFoldDB" id="A0A370GDQ5"/>
<name>A0A370GDQ5_9BACI</name>
<dbReference type="GO" id="GO:0071973">
    <property type="term" value="P:bacterial-type flagellum-dependent cell motility"/>
    <property type="evidence" value="ECO:0007669"/>
    <property type="project" value="TreeGrafter"/>
</dbReference>
<keyword evidence="8" id="KW-0966">Cell projection</keyword>
<protein>
    <recommendedName>
        <fullName evidence="5">Flagellar hook-associated protein 2</fullName>
        <shortName evidence="5">HAP2</shortName>
    </recommendedName>
    <alternativeName>
        <fullName evidence="5">Flagellar cap protein</fullName>
    </alternativeName>
</protein>
<accession>A0A370GDQ5</accession>
<keyword evidence="8" id="KW-0969">Cilium</keyword>
<gene>
    <name evidence="8" type="ORF">DFR59_11229</name>
</gene>
<dbReference type="GO" id="GO:0009421">
    <property type="term" value="C:bacterial-type flagellum filament cap"/>
    <property type="evidence" value="ECO:0007669"/>
    <property type="project" value="InterPro"/>
</dbReference>
<comment type="subcellular location">
    <subcellularLocation>
        <location evidence="5">Secreted</location>
    </subcellularLocation>
    <subcellularLocation>
        <location evidence="5">Bacterial flagellum</location>
    </subcellularLocation>
</comment>
<evidence type="ECO:0000256" key="5">
    <source>
        <dbReference type="RuleBase" id="RU362066"/>
    </source>
</evidence>
<organism evidence="8 9">
    <name type="scientific">Falsibacillus pallidus</name>
    <dbReference type="NCBI Taxonomy" id="493781"/>
    <lineage>
        <taxon>Bacteria</taxon>
        <taxon>Bacillati</taxon>
        <taxon>Bacillota</taxon>
        <taxon>Bacilli</taxon>
        <taxon>Bacillales</taxon>
        <taxon>Bacillaceae</taxon>
        <taxon>Falsibacillus</taxon>
    </lineage>
</organism>
<dbReference type="InterPro" id="IPR040026">
    <property type="entry name" value="FliD"/>
</dbReference>
<feature type="domain" description="Flagellar hook-associated protein 2 C-terminal" evidence="7">
    <location>
        <begin position="244"/>
        <end position="500"/>
    </location>
</feature>
<keyword evidence="9" id="KW-1185">Reference proteome</keyword>
<evidence type="ECO:0000256" key="3">
    <source>
        <dbReference type="ARBA" id="ARBA00023054"/>
    </source>
</evidence>
<dbReference type="InterPro" id="IPR010809">
    <property type="entry name" value="FliD_C"/>
</dbReference>
<comment type="subunit">
    <text evidence="2 5">Homopentamer.</text>
</comment>
<dbReference type="Pfam" id="PF07195">
    <property type="entry name" value="FliD_C"/>
    <property type="match status" value="1"/>
</dbReference>